<protein>
    <recommendedName>
        <fullName evidence="5">CN hydrolase domain-containing protein</fullName>
    </recommendedName>
</protein>
<dbReference type="OrthoDB" id="9765809at2"/>
<dbReference type="InterPro" id="IPR001646">
    <property type="entry name" value="5peptide_repeat"/>
</dbReference>
<feature type="repeat" description="WD" evidence="3">
    <location>
        <begin position="1744"/>
        <end position="1785"/>
    </location>
</feature>
<feature type="repeat" description="WD" evidence="3">
    <location>
        <begin position="1576"/>
        <end position="1617"/>
    </location>
</feature>
<accession>A0A250IJD6</accession>
<feature type="repeat" description="WD" evidence="3">
    <location>
        <begin position="1786"/>
        <end position="1812"/>
    </location>
</feature>
<dbReference type="InterPro" id="IPR003010">
    <property type="entry name" value="C-N_Hydrolase"/>
</dbReference>
<dbReference type="InterPro" id="IPR001680">
    <property type="entry name" value="WD40_rpt"/>
</dbReference>
<dbReference type="InterPro" id="IPR015943">
    <property type="entry name" value="WD40/YVTN_repeat-like_dom_sf"/>
</dbReference>
<dbReference type="PRINTS" id="PR00320">
    <property type="entry name" value="GPROTEINBRPT"/>
</dbReference>
<organism evidence="6 7">
    <name type="scientific">Melittangium boletus DSM 14713</name>
    <dbReference type="NCBI Taxonomy" id="1294270"/>
    <lineage>
        <taxon>Bacteria</taxon>
        <taxon>Pseudomonadati</taxon>
        <taxon>Myxococcota</taxon>
        <taxon>Myxococcia</taxon>
        <taxon>Myxococcales</taxon>
        <taxon>Cystobacterineae</taxon>
        <taxon>Archangiaceae</taxon>
        <taxon>Melittangium</taxon>
    </lineage>
</organism>
<dbReference type="Pfam" id="PF00805">
    <property type="entry name" value="Pentapeptide"/>
    <property type="match status" value="1"/>
</dbReference>
<keyword evidence="2" id="KW-0677">Repeat</keyword>
<dbReference type="InterPro" id="IPR027417">
    <property type="entry name" value="P-loop_NTPase"/>
</dbReference>
<dbReference type="KEGG" id="mbd:MEBOL_005356"/>
<feature type="repeat" description="WD" evidence="3">
    <location>
        <begin position="1450"/>
        <end position="1491"/>
    </location>
</feature>
<proteinExistence type="predicted"/>
<dbReference type="PANTHER" id="PTHR19848">
    <property type="entry name" value="WD40 REPEAT PROTEIN"/>
    <property type="match status" value="1"/>
</dbReference>
<feature type="region of interest" description="Disordered" evidence="4">
    <location>
        <begin position="530"/>
        <end position="553"/>
    </location>
</feature>
<dbReference type="InterPro" id="IPR036322">
    <property type="entry name" value="WD40_repeat_dom_sf"/>
</dbReference>
<dbReference type="Pfam" id="PF00400">
    <property type="entry name" value="WD40"/>
    <property type="match status" value="10"/>
</dbReference>
<dbReference type="InterPro" id="IPR020472">
    <property type="entry name" value="WD40_PAC1"/>
</dbReference>
<evidence type="ECO:0000313" key="7">
    <source>
        <dbReference type="Proteomes" id="UP000217289"/>
    </source>
</evidence>
<dbReference type="Pfam" id="PF23389">
    <property type="entry name" value="Beta-prop_WDR19_1st"/>
    <property type="match status" value="1"/>
</dbReference>
<keyword evidence="7" id="KW-1185">Reference proteome</keyword>
<feature type="compositionally biased region" description="Basic and acidic residues" evidence="4">
    <location>
        <begin position="530"/>
        <end position="549"/>
    </location>
</feature>
<dbReference type="Proteomes" id="UP000217289">
    <property type="component" value="Chromosome"/>
</dbReference>
<feature type="repeat" description="WD" evidence="3">
    <location>
        <begin position="1324"/>
        <end position="1365"/>
    </location>
</feature>
<feature type="region of interest" description="Disordered" evidence="4">
    <location>
        <begin position="2025"/>
        <end position="2062"/>
    </location>
</feature>
<gene>
    <name evidence="6" type="ORF">MEBOL_005356</name>
</gene>
<dbReference type="PROSITE" id="PS50294">
    <property type="entry name" value="WD_REPEATS_REGION"/>
    <property type="match status" value="12"/>
</dbReference>
<dbReference type="InterPro" id="IPR057855">
    <property type="entry name" value="Beta-prop_WDR19_1st"/>
</dbReference>
<feature type="repeat" description="WD" evidence="3">
    <location>
        <begin position="1282"/>
        <end position="1323"/>
    </location>
</feature>
<evidence type="ECO:0000256" key="2">
    <source>
        <dbReference type="ARBA" id="ARBA00022737"/>
    </source>
</evidence>
<dbReference type="SUPFAM" id="SSF141571">
    <property type="entry name" value="Pentapeptide repeat-like"/>
    <property type="match status" value="1"/>
</dbReference>
<evidence type="ECO:0000256" key="1">
    <source>
        <dbReference type="ARBA" id="ARBA00022574"/>
    </source>
</evidence>
<feature type="region of interest" description="Disordered" evidence="4">
    <location>
        <begin position="1924"/>
        <end position="1945"/>
    </location>
</feature>
<reference evidence="6 7" key="1">
    <citation type="submission" date="2017-06" db="EMBL/GenBank/DDBJ databases">
        <authorList>
            <person name="Kim H.J."/>
            <person name="Triplett B.A."/>
        </authorList>
    </citation>
    <scope>NUCLEOTIDE SEQUENCE [LARGE SCALE GENOMIC DNA]</scope>
    <source>
        <strain evidence="6 7">DSM 14713</strain>
    </source>
</reference>
<dbReference type="SUPFAM" id="SSF50998">
    <property type="entry name" value="Quinoprotein alcohol dehydrogenase-like"/>
    <property type="match status" value="1"/>
</dbReference>
<dbReference type="EMBL" id="CP022163">
    <property type="protein sequence ID" value="ATB31885.1"/>
    <property type="molecule type" value="Genomic_DNA"/>
</dbReference>
<feature type="repeat" description="WD" evidence="3">
    <location>
        <begin position="1702"/>
        <end position="1743"/>
    </location>
</feature>
<dbReference type="PROSITE" id="PS00678">
    <property type="entry name" value="WD_REPEATS_1"/>
    <property type="match status" value="11"/>
</dbReference>
<feature type="repeat" description="WD" evidence="3">
    <location>
        <begin position="1408"/>
        <end position="1449"/>
    </location>
</feature>
<dbReference type="Gene3D" id="2.130.10.10">
    <property type="entry name" value="YVTN repeat-like/Quinoprotein amine dehydrogenase"/>
    <property type="match status" value="5"/>
</dbReference>
<dbReference type="SMART" id="SM00320">
    <property type="entry name" value="WD40"/>
    <property type="match status" value="14"/>
</dbReference>
<dbReference type="PROSITE" id="PS50082">
    <property type="entry name" value="WD_REPEATS_2"/>
    <property type="match status" value="14"/>
</dbReference>
<keyword evidence="1 3" id="KW-0853">WD repeat</keyword>
<feature type="compositionally biased region" description="Basic residues" evidence="4">
    <location>
        <begin position="2043"/>
        <end position="2057"/>
    </location>
</feature>
<evidence type="ECO:0000313" key="6">
    <source>
        <dbReference type="EMBL" id="ATB31885.1"/>
    </source>
</evidence>
<dbReference type="SUPFAM" id="SSF56317">
    <property type="entry name" value="Carbon-nitrogen hydrolase"/>
    <property type="match status" value="1"/>
</dbReference>
<dbReference type="CDD" id="cd00200">
    <property type="entry name" value="WD40"/>
    <property type="match status" value="2"/>
</dbReference>
<dbReference type="InterPro" id="IPR036526">
    <property type="entry name" value="C-N_Hydrolase_sf"/>
</dbReference>
<feature type="compositionally biased region" description="Polar residues" evidence="4">
    <location>
        <begin position="2028"/>
        <end position="2037"/>
    </location>
</feature>
<dbReference type="SUPFAM" id="SSF52540">
    <property type="entry name" value="P-loop containing nucleoside triphosphate hydrolases"/>
    <property type="match status" value="2"/>
</dbReference>
<name>A0A250IJD6_9BACT</name>
<evidence type="ECO:0000256" key="3">
    <source>
        <dbReference type="PROSITE-ProRule" id="PRU00221"/>
    </source>
</evidence>
<dbReference type="Gene3D" id="3.40.50.300">
    <property type="entry name" value="P-loop containing nucleotide triphosphate hydrolases"/>
    <property type="match status" value="2"/>
</dbReference>
<feature type="repeat" description="WD" evidence="3">
    <location>
        <begin position="1660"/>
        <end position="1701"/>
    </location>
</feature>
<feature type="repeat" description="WD" evidence="3">
    <location>
        <begin position="1618"/>
        <end position="1659"/>
    </location>
</feature>
<feature type="repeat" description="WD" evidence="3">
    <location>
        <begin position="1247"/>
        <end position="1281"/>
    </location>
</feature>
<dbReference type="PANTHER" id="PTHR19848:SF8">
    <property type="entry name" value="F-BOX AND WD REPEAT DOMAIN CONTAINING 7"/>
    <property type="match status" value="1"/>
</dbReference>
<evidence type="ECO:0000256" key="4">
    <source>
        <dbReference type="SAM" id="MobiDB-lite"/>
    </source>
</evidence>
<feature type="domain" description="CN hydrolase" evidence="5">
    <location>
        <begin position="49"/>
        <end position="299"/>
    </location>
</feature>
<dbReference type="InterPro" id="IPR019775">
    <property type="entry name" value="WD40_repeat_CS"/>
</dbReference>
<feature type="repeat" description="WD" evidence="3">
    <location>
        <begin position="1534"/>
        <end position="1570"/>
    </location>
</feature>
<dbReference type="PROSITE" id="PS50263">
    <property type="entry name" value="CN_HYDROLASE"/>
    <property type="match status" value="1"/>
</dbReference>
<sequence>MPSRAYTRVAVAQIACLPAIAIPGRAPFEDPLFELAFSDALRPDGEPPAELNTRFSELRARIAHVHREQLLLKIQAILSQCQQWGVRLIVFPEYSLPWQILEQVARAGGDLIIVAGTHSVTRPARQSGVYERLGGQPPALGQAVCPVLHRGLLLGLQPKLSLTDLEQELRPGKAWRPIPIEGLPGSMGVLICLDFLHREGEAHRKLVATALEQSHFLAVPSYTPFHTIPEFHAKAQEEAQRYGRPVLWADVATFSGKKAAGGSSIFVDEGHVGDLRRFPEHAGYLEPGDEGVIVADVDLGFARVGPSTRYDQKRPIIPFAAAGLVYPVQPAGERHARWLAQVKPLLEREDDEAVDAIAKQVAEAQALLLDAGASNKTREARLRRLVRELDSLVSMEQFRRYTREIVLPIQALPLPALRAVLAGGAADALFEWQKDWRGFGLGPLVQRLHEAAPSVSPPDPGEWTKAGSTALESVRQAVRYSPSTPALSEPVLKEEVRWAIPAGIDPAALGELRRGGFVFRFRPRPEDFRAVKKEERTRHSASEPSHIDDGDGVSGGALLAAQELFLLTVAEAPSPTAAMAVAVKGQAVGAILPITHEGEHWAIRFWEADGWWRGHGPQVQSALEEEFRQVEIQRVSTESSRKRLEALRSRFEKGRERVEALRAERLSSVNGSFVQPTVRVGEALLPALEALDQWLDSKDQTALVLGEYGAGKSTTLAVWCSRLWSRDEGPRPLLCNLASVATGSDAHGILLDAAGVEDTSANRAALRLLIRTRQVLPVFDGFDEMATRLDSGGLAGRLSELLGVAEDTGRVVVSSREHYFESETTLHSTAAEALRQALGTSSGLTRLTFLPFDLGQIRELMEKSLPSQQKVNEALRRIQDTYDLMDLVTRPLLLGMVLASIERIAPTARVAPADIYEAYLRHWLSQTSEDGESLTHAQKQEFAEALAEELWRSGRTSCSWRELRKTVRERMGQQLPDHLTPVAVFRDIEGGAFFVREGEERYRFAHKSFLEYFLARALVETLEAQPEQALDTRPFTREVAAFLGEVLQRRTGEALQSRAVLALQALLRARGAAGGTAGPATANAFRLLHGLAVWAQDGRQWIPERADLRGVDLTSEDLRGARLGAALLEGAQLAGTDLSGADLAGADLSRAVLVGVRLEGTALRGANATGTDFTQAEATRCDAVGANFSRATLTQSVWLESRWEGAELGGAEVTAALIGPAPPLATRWIAPLSFQARLATGHSWGGVRSVSWSADGKRLASAGEDGTVRLWDAETGRELRSLAGHEGWVRSVSWSMDGQWLASAGADGTVRLWDAETGRELRSLAGHKRKAFSVSWSTDGRRLASTGAGGTVILWDTKSGLNLRSLSGHKGRVFSVSWSADGRRLASAGDDGSVRLWDTESGRELCSLSGNNGSVWSVSWSADGRQLASAGEDGHIHLWDTESGQELRSLSGHRGSIWSVSWSADGRRLASAGEDGAVRLWDAESGYAMHALSEQKGFVWSVAWSADGQRLASAKSDGTVHLWDAESGRELRALSGYKGWASSASWSVDGRRLALGGSDGTVRLWDAESGCEQCSLSGHKGRIYSVEWCKDGRRLASAGDDGTVRLWDTESGRELRSLSGDNRSVRSVAWSADGRRLAFAGASGIVQLRDAESGQELLSLSGHKGGVWSLFWSPDGRRVASAGEDGTVRLWDAKSGRDLLSLSGHKGSVWSIFWSGDGQRLASAGDDGTVRLWDVKSGRELRALSGHIDRIFSVAWSADGQRLASAGADGTVRLWDAESGVELSSMSGHKGSVRSVAWSADGRRLASAGKDGLCIWSAAEHQLLVKWEVAGSSSLTSTPSGYCLFNGDPSRHWLSVSRPERPATLLYLPLPQALRAIFHQPDKVRTALEGRPGDNSELTEELAAQGWPSGEPWDGERYRVPETAPKALSPPSFAETIPASPFRPGSALKEDGNLVGREVTVRELLALVTGRSPAILLGPRRAGKTWLLEYMSQRLSEAGYTVHYESLQGRPPRSADELALLLEPELATSTPRGSSPSAELLRKLGKRSQSKPGKRTHAQANAPHHVYLLDEVGALERGDETLYPWLRELGQRHASLVLAGSHWDWVRVIRRSTEVCPGSSFGNDFTSVMLDPVSQEEARRFLTEAVPGLIQEHVADWILELCGEWPFYLQAMGHALYFAREAGNRKPFNDKAALAELYDQRLLVERSAVFADRLRELPESVRNLLFIHRERRPEFHALPPEERTLLVDTGLCTEAGRWLADRPFFDWLRRRAEALDP</sequence>
<dbReference type="InterPro" id="IPR011047">
    <property type="entry name" value="Quinoprotein_ADH-like_sf"/>
</dbReference>
<evidence type="ECO:0000259" key="5">
    <source>
        <dbReference type="PROSITE" id="PS50263"/>
    </source>
</evidence>
<feature type="repeat" description="WD" evidence="3">
    <location>
        <begin position="1492"/>
        <end position="1533"/>
    </location>
</feature>
<dbReference type="Gene3D" id="2.160.20.80">
    <property type="entry name" value="E3 ubiquitin-protein ligase SopA"/>
    <property type="match status" value="1"/>
</dbReference>
<dbReference type="SUPFAM" id="SSF50978">
    <property type="entry name" value="WD40 repeat-like"/>
    <property type="match status" value="1"/>
</dbReference>
<dbReference type="Gene3D" id="3.60.110.10">
    <property type="entry name" value="Carbon-nitrogen hydrolase"/>
    <property type="match status" value="1"/>
</dbReference>
<feature type="repeat" description="WD" evidence="3">
    <location>
        <begin position="1366"/>
        <end position="1407"/>
    </location>
</feature>